<sequence>GARLGLAELGDLLHLGAGVTLRRGGMALRAAPSSGGLFPSELYVLARSVDGLAPGVYHYDADAGRLDAIGPLPPGAEDADATIVLTSVFRRTGYKYKNRAYRYATADAGHLLENVRVAAHAAGLHARLSPRFDEAVIARTLGVDGVEEGVLAMLTLHRKATAARSDMHRLVPAPVAAGSAVTTRIHQATSLQQASRPAGDLVPLPPPQKASAPVRDVIAARRSLRRFSNEAVPLEALASILADMDQQPQLSGAIRISLVVTRVQGLAPGVYRYGPGHALTRVRSGAFSTAARSAALSQQVIGDAAVVLVLSAQQSPMLAEGPRGYRHGFLEAGMVGERWLLGATARGLGACPVGAFYDDEAAALVGIDMRRDWVLHFAALGVPAA</sequence>
<dbReference type="NCBIfam" id="TIGR03605">
    <property type="entry name" value="antibiot_sagB"/>
    <property type="match status" value="1"/>
</dbReference>
<dbReference type="InterPro" id="IPR029479">
    <property type="entry name" value="Nitroreductase"/>
</dbReference>
<dbReference type="Pfam" id="PF00881">
    <property type="entry name" value="Nitroreductase"/>
    <property type="match status" value="2"/>
</dbReference>
<dbReference type="EMBL" id="WNKZ01000080">
    <property type="protein sequence ID" value="MTV55315.1"/>
    <property type="molecule type" value="Genomic_DNA"/>
</dbReference>
<feature type="non-terminal residue" evidence="2">
    <location>
        <position position="1"/>
    </location>
</feature>
<comment type="caution">
    <text evidence="2">The sequence shown here is derived from an EMBL/GenBank/DDBJ whole genome shotgun (WGS) entry which is preliminary data.</text>
</comment>
<dbReference type="PANTHER" id="PTHR43745">
    <property type="entry name" value="NITROREDUCTASE MJ1384-RELATED"/>
    <property type="match status" value="1"/>
</dbReference>
<dbReference type="RefSeq" id="WP_155472589.1">
    <property type="nucleotide sequence ID" value="NZ_WNKZ01000080.1"/>
</dbReference>
<dbReference type="InterPro" id="IPR020051">
    <property type="entry name" value="SagB-type_dehydrogenase"/>
</dbReference>
<evidence type="ECO:0000313" key="3">
    <source>
        <dbReference type="Proteomes" id="UP000430634"/>
    </source>
</evidence>
<dbReference type="InterPro" id="IPR000415">
    <property type="entry name" value="Nitroreductase-like"/>
</dbReference>
<dbReference type="Proteomes" id="UP000430634">
    <property type="component" value="Unassembled WGS sequence"/>
</dbReference>
<dbReference type="GO" id="GO:0016491">
    <property type="term" value="F:oxidoreductase activity"/>
    <property type="evidence" value="ECO:0007669"/>
    <property type="project" value="InterPro"/>
</dbReference>
<name>A0A6I3T326_9BURK</name>
<gene>
    <name evidence="2" type="ORF">GM672_21560</name>
</gene>
<proteinExistence type="predicted"/>
<accession>A0A6I3T326</accession>
<dbReference type="CDD" id="cd02142">
    <property type="entry name" value="McbC_SagB-like_oxidoreductase"/>
    <property type="match status" value="2"/>
</dbReference>
<evidence type="ECO:0000313" key="2">
    <source>
        <dbReference type="EMBL" id="MTV55315.1"/>
    </source>
</evidence>
<dbReference type="AlphaFoldDB" id="A0A6I3T326"/>
<evidence type="ECO:0000259" key="1">
    <source>
        <dbReference type="Pfam" id="PF00881"/>
    </source>
</evidence>
<reference evidence="2 3" key="1">
    <citation type="submission" date="2019-11" db="EMBL/GenBank/DDBJ databases">
        <title>Type strains purchased from KCTC, JCM and DSMZ.</title>
        <authorList>
            <person name="Lu H."/>
        </authorList>
    </citation>
    <scope>NUCLEOTIDE SEQUENCE [LARGE SCALE GENOMIC DNA]</scope>
    <source>
        <strain evidence="2 3">KCTC 52429</strain>
    </source>
</reference>
<feature type="domain" description="Nitroreductase" evidence="1">
    <location>
        <begin position="218"/>
        <end position="377"/>
    </location>
</feature>
<feature type="domain" description="Nitroreductase" evidence="1">
    <location>
        <begin position="27"/>
        <end position="154"/>
    </location>
</feature>
<dbReference type="OrthoDB" id="9802775at2"/>
<dbReference type="Gene3D" id="3.40.109.10">
    <property type="entry name" value="NADH Oxidase"/>
    <property type="match status" value="2"/>
</dbReference>
<dbReference type="PANTHER" id="PTHR43745:SF2">
    <property type="entry name" value="NITROREDUCTASE MJ1384-RELATED"/>
    <property type="match status" value="1"/>
</dbReference>
<dbReference type="InterPro" id="IPR052544">
    <property type="entry name" value="Bacteriocin_Proc_Enz"/>
</dbReference>
<dbReference type="SUPFAM" id="SSF55469">
    <property type="entry name" value="FMN-dependent nitroreductase-like"/>
    <property type="match status" value="2"/>
</dbReference>
<protein>
    <submittedName>
        <fullName evidence="2">SagB/ThcOx family dehydrogenase</fullName>
    </submittedName>
</protein>
<organism evidence="2 3">
    <name type="scientific">Pseudoduganella buxea</name>
    <dbReference type="NCBI Taxonomy" id="1949069"/>
    <lineage>
        <taxon>Bacteria</taxon>
        <taxon>Pseudomonadati</taxon>
        <taxon>Pseudomonadota</taxon>
        <taxon>Betaproteobacteria</taxon>
        <taxon>Burkholderiales</taxon>
        <taxon>Oxalobacteraceae</taxon>
        <taxon>Telluria group</taxon>
        <taxon>Pseudoduganella</taxon>
    </lineage>
</organism>